<name>A0A136WFU2_9FIRM</name>
<accession>A0A136WFU2</accession>
<dbReference type="STRING" id="36847.CLNEO_12980"/>
<reference evidence="4 5" key="1">
    <citation type="submission" date="2016-01" db="EMBL/GenBank/DDBJ databases">
        <title>Genome sequence of Clostridium neopropionicum X4, DSM-3847.</title>
        <authorList>
            <person name="Poehlein A."/>
            <person name="Beck M.H."/>
            <person name="Bengelsdorf F.R."/>
            <person name="Daniel R."/>
            <person name="Duerre P."/>
        </authorList>
    </citation>
    <scope>NUCLEOTIDE SEQUENCE [LARGE SCALE GENOMIC DNA]</scope>
    <source>
        <strain evidence="4 5">DSM-3847</strain>
    </source>
</reference>
<keyword evidence="5" id="KW-1185">Reference proteome</keyword>
<keyword evidence="3" id="KW-0472">Membrane</keyword>
<protein>
    <submittedName>
        <fullName evidence="4">Na(+)/H(+) antiporter subunit G</fullName>
    </submittedName>
</protein>
<comment type="similarity">
    <text evidence="2">Belongs to the CPA3 antiporters (TC 2.A.63) subunit G family.</text>
</comment>
<comment type="caution">
    <text evidence="4">The sequence shown here is derived from an EMBL/GenBank/DDBJ whole genome shotgun (WGS) entry which is preliminary data.</text>
</comment>
<dbReference type="PANTHER" id="PTHR34703">
    <property type="entry name" value="ANTIPORTER SUBUNIT MNHG2-RELATED"/>
    <property type="match status" value="1"/>
</dbReference>
<gene>
    <name evidence="4" type="primary">mrpG</name>
    <name evidence="4" type="ORF">CLNEO_12980</name>
</gene>
<dbReference type="RefSeq" id="WP_066086242.1">
    <property type="nucleotide sequence ID" value="NZ_LRVM01000003.1"/>
</dbReference>
<dbReference type="InterPro" id="IPR005133">
    <property type="entry name" value="PhaG_MnhG_YufB"/>
</dbReference>
<evidence type="ECO:0000256" key="1">
    <source>
        <dbReference type="ARBA" id="ARBA00004141"/>
    </source>
</evidence>
<comment type="subcellular location">
    <subcellularLocation>
        <location evidence="1">Membrane</location>
        <topology evidence="1">Multi-pass membrane protein</topology>
    </subcellularLocation>
</comment>
<feature type="transmembrane region" description="Helical" evidence="3">
    <location>
        <begin position="61"/>
        <end position="84"/>
    </location>
</feature>
<keyword evidence="3" id="KW-1133">Transmembrane helix</keyword>
<evidence type="ECO:0000256" key="2">
    <source>
        <dbReference type="ARBA" id="ARBA00008404"/>
    </source>
</evidence>
<sequence>MREAIAAVFIIMGLIVFLLSIFGIFRFKYVLNRIHAAALGDTLGLASIVVGLMILDMNFFAGAKLFLIILFFWMSGPIATHSIAKVEVLTNKSYEERVREK</sequence>
<dbReference type="OrthoDB" id="9806575at2"/>
<dbReference type="Proteomes" id="UP000070539">
    <property type="component" value="Unassembled WGS sequence"/>
</dbReference>
<dbReference type="Pfam" id="PF03334">
    <property type="entry name" value="PhaG_MnhG_YufB"/>
    <property type="match status" value="1"/>
</dbReference>
<evidence type="ECO:0000256" key="3">
    <source>
        <dbReference type="SAM" id="Phobius"/>
    </source>
</evidence>
<dbReference type="GO" id="GO:0015385">
    <property type="term" value="F:sodium:proton antiporter activity"/>
    <property type="evidence" value="ECO:0007669"/>
    <property type="project" value="TreeGrafter"/>
</dbReference>
<evidence type="ECO:0000313" key="5">
    <source>
        <dbReference type="Proteomes" id="UP000070539"/>
    </source>
</evidence>
<dbReference type="AlphaFoldDB" id="A0A136WFU2"/>
<dbReference type="EMBL" id="LRVM01000003">
    <property type="protein sequence ID" value="KXL53327.1"/>
    <property type="molecule type" value="Genomic_DNA"/>
</dbReference>
<organism evidence="4 5">
    <name type="scientific">Anaerotignum neopropionicum</name>
    <dbReference type="NCBI Taxonomy" id="36847"/>
    <lineage>
        <taxon>Bacteria</taxon>
        <taxon>Bacillati</taxon>
        <taxon>Bacillota</taxon>
        <taxon>Clostridia</taxon>
        <taxon>Lachnospirales</taxon>
        <taxon>Anaerotignaceae</taxon>
        <taxon>Anaerotignum</taxon>
    </lineage>
</organism>
<keyword evidence="3" id="KW-0812">Transmembrane</keyword>
<proteinExistence type="inferred from homology"/>
<evidence type="ECO:0000313" key="4">
    <source>
        <dbReference type="EMBL" id="KXL53327.1"/>
    </source>
</evidence>
<feature type="transmembrane region" description="Helical" evidence="3">
    <location>
        <begin position="37"/>
        <end position="55"/>
    </location>
</feature>
<dbReference type="PANTHER" id="PTHR34703:SF1">
    <property type="entry name" value="ANTIPORTER SUBUNIT MNHG2-RELATED"/>
    <property type="match status" value="1"/>
</dbReference>
<feature type="transmembrane region" description="Helical" evidence="3">
    <location>
        <begin position="6"/>
        <end position="25"/>
    </location>
</feature>